<evidence type="ECO:0000313" key="6">
    <source>
        <dbReference type="EnsemblMetazoa" id="Aqu2.1.29777_001"/>
    </source>
</evidence>
<comment type="cofactor">
    <cofactor evidence="1">
        <name>a divalent metal cation</name>
        <dbReference type="ChEBI" id="CHEBI:60240"/>
    </cofactor>
</comment>
<name>A0A1X7UQV1_AMPQE</name>
<proteinExistence type="predicted"/>
<sequence length="462" mass="53321">MQQETDALLKEFEEKENSRKLAEEIEMIVQAYNERKAKRMLSDEQEMDEELIESVEELIETIESDEEPIESDVEEPVAEQESHDNESQGACEWLILHSQTTPSDEGVPSSTEGMPSSTEGVVWLCETSEWQHKEIALDESSHVQQELEEDGQHEDGTYRQRISEPVEEYLYITMYLKDAEIDKINLLEEKLFKATFSVQLLGANDKHAKIFTGLPSWKIFYHLYNFIAPHPGKSISLSLEDELLLTLCCFRLGLRIEDLAVRFFISSTSASRIFNKWIDLLYVRVKFLIKLPSRELCQQNMPMVFKELYPLCISIIDCSEIFIEIPKKYDARYKTYSNYKSHNTAKFFVSITPFSTNSFLCQCWGDGGFTIRDDISVYGAVLKIPAFTRGKKQLPQRDVEMSKKLSQVRIHVERVIGLLKNKYTILQGRIRVNMLKHEDESNGVCNIDKILTVCASLVNLCK</sequence>
<evidence type="ECO:0000256" key="1">
    <source>
        <dbReference type="ARBA" id="ARBA00001968"/>
    </source>
</evidence>
<organism evidence="6">
    <name type="scientific">Amphimedon queenslandica</name>
    <name type="common">Sponge</name>
    <dbReference type="NCBI Taxonomy" id="400682"/>
    <lineage>
        <taxon>Eukaryota</taxon>
        <taxon>Metazoa</taxon>
        <taxon>Porifera</taxon>
        <taxon>Demospongiae</taxon>
        <taxon>Heteroscleromorpha</taxon>
        <taxon>Haplosclerida</taxon>
        <taxon>Niphatidae</taxon>
        <taxon>Amphimedon</taxon>
    </lineage>
</organism>
<evidence type="ECO:0008006" key="7">
    <source>
        <dbReference type="Google" id="ProtNLM"/>
    </source>
</evidence>
<dbReference type="InParanoid" id="A0A1X7UQV1"/>
<dbReference type="InterPro" id="IPR027806">
    <property type="entry name" value="HARBI1_dom"/>
</dbReference>
<evidence type="ECO:0000259" key="4">
    <source>
        <dbReference type="Pfam" id="PF13359"/>
    </source>
</evidence>
<accession>A0A1X7UQV1</accession>
<evidence type="ECO:0000256" key="2">
    <source>
        <dbReference type="ARBA" id="ARBA00022723"/>
    </source>
</evidence>
<dbReference type="Pfam" id="PF13359">
    <property type="entry name" value="DDE_Tnp_4"/>
    <property type="match status" value="2"/>
</dbReference>
<dbReference type="AlphaFoldDB" id="A0A1X7UQV1"/>
<dbReference type="PANTHER" id="PTHR23080:SF139">
    <property type="entry name" value="DDE TNP4 DOMAIN-CONTAINING PROTEIN"/>
    <property type="match status" value="1"/>
</dbReference>
<feature type="region of interest" description="Disordered" evidence="3">
    <location>
        <begin position="61"/>
        <end position="87"/>
    </location>
</feature>
<evidence type="ECO:0000259" key="5">
    <source>
        <dbReference type="Pfam" id="PF13613"/>
    </source>
</evidence>
<dbReference type="Pfam" id="PF13613">
    <property type="entry name" value="HTH_Tnp_4"/>
    <property type="match status" value="1"/>
</dbReference>
<dbReference type="InterPro" id="IPR027805">
    <property type="entry name" value="Transposase_HTH_dom"/>
</dbReference>
<dbReference type="PANTHER" id="PTHR23080">
    <property type="entry name" value="THAP DOMAIN PROTEIN"/>
    <property type="match status" value="1"/>
</dbReference>
<dbReference type="GO" id="GO:0046872">
    <property type="term" value="F:metal ion binding"/>
    <property type="evidence" value="ECO:0007669"/>
    <property type="project" value="UniProtKB-KW"/>
</dbReference>
<evidence type="ECO:0000256" key="3">
    <source>
        <dbReference type="SAM" id="MobiDB-lite"/>
    </source>
</evidence>
<dbReference type="EnsemblMetazoa" id="Aqu2.1.29777_001">
    <property type="protein sequence ID" value="Aqu2.1.29777_001"/>
    <property type="gene ID" value="Aqu2.1.29777"/>
</dbReference>
<feature type="domain" description="Transposase Helix-turn-helix" evidence="5">
    <location>
        <begin position="236"/>
        <end position="286"/>
    </location>
</feature>
<feature type="compositionally biased region" description="Acidic residues" evidence="3">
    <location>
        <begin position="61"/>
        <end position="78"/>
    </location>
</feature>
<protein>
    <recommendedName>
        <fullName evidence="7">DDE Tnp4 domain-containing protein</fullName>
    </recommendedName>
</protein>
<dbReference type="eggNOG" id="ENOG502RXBE">
    <property type="taxonomic scope" value="Eukaryota"/>
</dbReference>
<keyword evidence="2" id="KW-0479">Metal-binding</keyword>
<feature type="domain" description="DDE Tnp4" evidence="4">
    <location>
        <begin position="316"/>
        <end position="355"/>
    </location>
</feature>
<reference evidence="6" key="1">
    <citation type="submission" date="2017-05" db="UniProtKB">
        <authorList>
            <consortium name="EnsemblMetazoa"/>
        </authorList>
    </citation>
    <scope>IDENTIFICATION</scope>
</reference>
<dbReference type="STRING" id="400682.A0A1X7UQV1"/>
<dbReference type="OrthoDB" id="7331812at2759"/>
<feature type="domain" description="DDE Tnp4" evidence="4">
    <location>
        <begin position="364"/>
        <end position="459"/>
    </location>
</feature>